<comment type="function">
    <text evidence="13">Produces ATP from ADP in the presence of a proton gradient across the membrane. The catalytic sites are hosted primarily by the beta subunits.</text>
</comment>
<evidence type="ECO:0000256" key="3">
    <source>
        <dbReference type="ARBA" id="ARBA00022448"/>
    </source>
</evidence>
<dbReference type="EMBL" id="AP026973">
    <property type="protein sequence ID" value="BDT76220.1"/>
    <property type="molecule type" value="Genomic_DNA"/>
</dbReference>
<feature type="domain" description="AAA+ ATPase" evidence="14">
    <location>
        <begin position="148"/>
        <end position="333"/>
    </location>
</feature>
<comment type="similarity">
    <text evidence="2 13">Belongs to the ATPase alpha/beta chains family.</text>
</comment>
<dbReference type="Proteomes" id="UP001211097">
    <property type="component" value="Chromosome"/>
</dbReference>
<dbReference type="SMR" id="A0A9C7FBA8"/>
<keyword evidence="7 13" id="KW-0067">ATP-binding</keyword>
<dbReference type="FunFam" id="3.40.50.300:FF:000004">
    <property type="entry name" value="ATP synthase subunit beta"/>
    <property type="match status" value="1"/>
</dbReference>
<dbReference type="InterPro" id="IPR003593">
    <property type="entry name" value="AAA+_ATPase"/>
</dbReference>
<proteinExistence type="inferred from homology"/>
<dbReference type="Gene3D" id="1.10.1140.10">
    <property type="entry name" value="Bovine Mitochondrial F1-atpase, Atp Synthase Beta Chain, Chain D, domain 3"/>
    <property type="match status" value="1"/>
</dbReference>
<dbReference type="InterPro" id="IPR000194">
    <property type="entry name" value="ATPase_F1/V1/A1_a/bsu_nucl-bd"/>
</dbReference>
<dbReference type="AlphaFoldDB" id="A0A9C7FBA8"/>
<dbReference type="InterPro" id="IPR004100">
    <property type="entry name" value="ATPase_F1/V1/A1_a/bsu_N"/>
</dbReference>
<dbReference type="Proteomes" id="UP001211204">
    <property type="component" value="Chromosome"/>
</dbReference>
<reference evidence="15 17" key="1">
    <citation type="submission" date="2022-11" db="EMBL/GenBank/DDBJ databases">
        <title>Complete Genome Sequences of three Polynucleobacter sp. Subcluster PnecC Strains KF022, KF023, and KF032 Isolated from a Shallow Eutrophic Lake in Japan.</title>
        <authorList>
            <person name="Ogata Y."/>
            <person name="Watanabe K."/>
            <person name="Takemine S."/>
            <person name="Shindo C."/>
            <person name="Kurokawa R."/>
            <person name="Suda W."/>
        </authorList>
    </citation>
    <scope>NUCLEOTIDE SEQUENCE</scope>
    <source>
        <strain evidence="15">KF023</strain>
        <strain evidence="16 17">KF032</strain>
    </source>
</reference>
<keyword evidence="12 13" id="KW-0066">ATP synthesis</keyword>
<dbReference type="Gene3D" id="2.40.10.170">
    <property type="match status" value="1"/>
</dbReference>
<dbReference type="InterPro" id="IPR055190">
    <property type="entry name" value="ATP-synt_VA_C"/>
</dbReference>
<dbReference type="SUPFAM" id="SSF52540">
    <property type="entry name" value="P-loop containing nucleoside triphosphate hydrolases"/>
    <property type="match status" value="1"/>
</dbReference>
<dbReference type="KEGG" id="pyt:PKF023_00230"/>
<dbReference type="CDD" id="cd18110">
    <property type="entry name" value="ATP-synt_F1_beta_C"/>
    <property type="match status" value="1"/>
</dbReference>
<keyword evidence="11 13" id="KW-0139">CF(1)</keyword>
<dbReference type="SUPFAM" id="SSF47917">
    <property type="entry name" value="C-terminal domain of alpha and beta subunits of F1 ATP synthase"/>
    <property type="match status" value="1"/>
</dbReference>
<name>A0A9C7FBA8_9BURK</name>
<evidence type="ECO:0000256" key="12">
    <source>
        <dbReference type="ARBA" id="ARBA00023310"/>
    </source>
</evidence>
<evidence type="ECO:0000313" key="15">
    <source>
        <dbReference type="EMBL" id="BDT76220.1"/>
    </source>
</evidence>
<dbReference type="SMART" id="SM00382">
    <property type="entry name" value="AAA"/>
    <property type="match status" value="1"/>
</dbReference>
<evidence type="ECO:0000256" key="10">
    <source>
        <dbReference type="ARBA" id="ARBA00023136"/>
    </source>
</evidence>
<dbReference type="Pfam" id="PF00006">
    <property type="entry name" value="ATP-synt_ab"/>
    <property type="match status" value="1"/>
</dbReference>
<keyword evidence="5 13" id="KW-0547">Nucleotide-binding</keyword>
<evidence type="ECO:0000256" key="1">
    <source>
        <dbReference type="ARBA" id="ARBA00004170"/>
    </source>
</evidence>
<dbReference type="OrthoDB" id="9801639at2"/>
<comment type="subcellular location">
    <subcellularLocation>
        <location evidence="13">Cell membrane</location>
        <topology evidence="13">Peripheral membrane protein</topology>
    </subcellularLocation>
    <subcellularLocation>
        <location evidence="1">Membrane</location>
        <topology evidence="1">Peripheral membrane protein</topology>
    </subcellularLocation>
</comment>
<evidence type="ECO:0000256" key="5">
    <source>
        <dbReference type="ARBA" id="ARBA00022741"/>
    </source>
</evidence>
<keyword evidence="4 13" id="KW-1003">Cell membrane</keyword>
<gene>
    <name evidence="13 15" type="primary">atpD</name>
    <name evidence="15" type="ORF">PKF023_00230</name>
    <name evidence="16" type="ORF">PKF032_00230</name>
</gene>
<dbReference type="InterPro" id="IPR027417">
    <property type="entry name" value="P-loop_NTPase"/>
</dbReference>
<dbReference type="EMBL" id="AP026974">
    <property type="protein sequence ID" value="BDT78135.1"/>
    <property type="molecule type" value="Genomic_DNA"/>
</dbReference>
<keyword evidence="10 13" id="KW-0472">Membrane</keyword>
<evidence type="ECO:0000256" key="4">
    <source>
        <dbReference type="ARBA" id="ARBA00022475"/>
    </source>
</evidence>
<evidence type="ECO:0000256" key="11">
    <source>
        <dbReference type="ARBA" id="ARBA00023196"/>
    </source>
</evidence>
<dbReference type="GO" id="GO:0005886">
    <property type="term" value="C:plasma membrane"/>
    <property type="evidence" value="ECO:0007669"/>
    <property type="project" value="UniProtKB-SubCell"/>
</dbReference>
<dbReference type="Pfam" id="PF22919">
    <property type="entry name" value="ATP-synt_VA_C"/>
    <property type="match status" value="1"/>
</dbReference>
<dbReference type="InterPro" id="IPR050053">
    <property type="entry name" value="ATPase_alpha/beta_chains"/>
</dbReference>
<evidence type="ECO:0000256" key="13">
    <source>
        <dbReference type="HAMAP-Rule" id="MF_01347"/>
    </source>
</evidence>
<dbReference type="GO" id="GO:0005524">
    <property type="term" value="F:ATP binding"/>
    <property type="evidence" value="ECO:0007669"/>
    <property type="project" value="UniProtKB-UniRule"/>
</dbReference>
<dbReference type="InterPro" id="IPR005722">
    <property type="entry name" value="ATP_synth_F1_bsu"/>
</dbReference>
<dbReference type="HAMAP" id="MF_01347">
    <property type="entry name" value="ATP_synth_beta_bact"/>
    <property type="match status" value="1"/>
</dbReference>
<dbReference type="CDD" id="cd18115">
    <property type="entry name" value="ATP-synt_F1_beta_N"/>
    <property type="match status" value="1"/>
</dbReference>
<dbReference type="NCBIfam" id="TIGR01039">
    <property type="entry name" value="atpD"/>
    <property type="match status" value="1"/>
</dbReference>
<dbReference type="RefSeq" id="WP_011901874.1">
    <property type="nucleotide sequence ID" value="NZ_AP026973.1"/>
</dbReference>
<keyword evidence="8 13" id="KW-1278">Translocase</keyword>
<evidence type="ECO:0000313" key="16">
    <source>
        <dbReference type="EMBL" id="BDT78135.1"/>
    </source>
</evidence>
<dbReference type="GO" id="GO:0045259">
    <property type="term" value="C:proton-transporting ATP synthase complex"/>
    <property type="evidence" value="ECO:0007669"/>
    <property type="project" value="UniProtKB-KW"/>
</dbReference>
<accession>A0A9C7FBA8</accession>
<dbReference type="PANTHER" id="PTHR15184:SF71">
    <property type="entry name" value="ATP SYNTHASE SUBUNIT BETA, MITOCHONDRIAL"/>
    <property type="match status" value="1"/>
</dbReference>
<dbReference type="Gene3D" id="3.40.50.300">
    <property type="entry name" value="P-loop containing nucleotide triphosphate hydrolases"/>
    <property type="match status" value="1"/>
</dbReference>
<dbReference type="EC" id="7.1.2.2" evidence="13"/>
<dbReference type="Pfam" id="PF02874">
    <property type="entry name" value="ATP-synt_ab_N"/>
    <property type="match status" value="1"/>
</dbReference>
<evidence type="ECO:0000259" key="14">
    <source>
        <dbReference type="SMART" id="SM00382"/>
    </source>
</evidence>
<evidence type="ECO:0000256" key="9">
    <source>
        <dbReference type="ARBA" id="ARBA00023065"/>
    </source>
</evidence>
<evidence type="ECO:0000313" key="17">
    <source>
        <dbReference type="Proteomes" id="UP001211204"/>
    </source>
</evidence>
<evidence type="ECO:0000256" key="6">
    <source>
        <dbReference type="ARBA" id="ARBA00022781"/>
    </source>
</evidence>
<dbReference type="SUPFAM" id="SSF50615">
    <property type="entry name" value="N-terminal domain of alpha and beta subunits of F1 ATP synthase"/>
    <property type="match status" value="1"/>
</dbReference>
<dbReference type="GO" id="GO:0046933">
    <property type="term" value="F:proton-transporting ATP synthase activity, rotational mechanism"/>
    <property type="evidence" value="ECO:0007669"/>
    <property type="project" value="UniProtKB-UniRule"/>
</dbReference>
<comment type="catalytic activity">
    <reaction evidence="13">
        <text>ATP + H2O + 4 H(+)(in) = ADP + phosphate + 5 H(+)(out)</text>
        <dbReference type="Rhea" id="RHEA:57720"/>
        <dbReference type="ChEBI" id="CHEBI:15377"/>
        <dbReference type="ChEBI" id="CHEBI:15378"/>
        <dbReference type="ChEBI" id="CHEBI:30616"/>
        <dbReference type="ChEBI" id="CHEBI:43474"/>
        <dbReference type="ChEBI" id="CHEBI:456216"/>
        <dbReference type="EC" id="7.1.2.2"/>
    </reaction>
</comment>
<dbReference type="InterPro" id="IPR020003">
    <property type="entry name" value="ATPase_a/bsu_AS"/>
</dbReference>
<keyword evidence="3 13" id="KW-0813">Transport</keyword>
<organism evidence="15">
    <name type="scientific">Polynucleobacter yangtzensis</name>
    <dbReference type="NCBI Taxonomy" id="1743159"/>
    <lineage>
        <taxon>Bacteria</taxon>
        <taxon>Pseudomonadati</taxon>
        <taxon>Pseudomonadota</taxon>
        <taxon>Betaproteobacteria</taxon>
        <taxon>Burkholderiales</taxon>
        <taxon>Burkholderiaceae</taxon>
        <taxon>Polynucleobacter</taxon>
    </lineage>
</organism>
<dbReference type="PANTHER" id="PTHR15184">
    <property type="entry name" value="ATP SYNTHASE"/>
    <property type="match status" value="1"/>
</dbReference>
<dbReference type="GeneID" id="31480362"/>
<dbReference type="PROSITE" id="PS00152">
    <property type="entry name" value="ATPASE_ALPHA_BETA"/>
    <property type="match status" value="1"/>
</dbReference>
<evidence type="ECO:0000256" key="2">
    <source>
        <dbReference type="ARBA" id="ARBA00008936"/>
    </source>
</evidence>
<dbReference type="CDD" id="cd01133">
    <property type="entry name" value="F1-ATPase_beta_CD"/>
    <property type="match status" value="1"/>
</dbReference>
<keyword evidence="17" id="KW-1185">Reference proteome</keyword>
<evidence type="ECO:0000256" key="8">
    <source>
        <dbReference type="ARBA" id="ARBA00022967"/>
    </source>
</evidence>
<sequence length="466" mass="50758">MSNGNIVQCIGPVVDIQFPRDKMPNIYDALTLVESGEKSFAEKGLTFEVQQQIGDGVVRAIAMGASDGLRRGMEVKSTGKPISVPVGPATLGRIMDVLGRPIDDAGPIATEERRAIHQPAPKFDELSPSVDLLETGIKVIDLVCPFAKGGKVGLFGGAGVGKTVNMMELINNIAKQHSGLSVFAGVGERTREGNDFYHEMKESNVIDKVAMVFGQMNEPPGNRLRVALTGLTMAEAFRDEGRDILFFVDNIYRYTLAGTEVSALLGRMPSAVGYQPTLAEEMGKLQERITSTKTGSVTSIQAVYVPADDLTDPSPATTFLHLDSTVVLSRDIAALGIYPAVDPLDSTSRQLDPQVVGQEHYEVARDVQMTLQRYKELRDIIAILGMDELSPEDKLAVSRARKIQRFLSQPFHVAEVFTGSPGKYVPLKETIRGFKMICSGELDHLPEQAFYMVGSIDEAIEKAKKL</sequence>
<evidence type="ECO:0000256" key="7">
    <source>
        <dbReference type="ARBA" id="ARBA00022840"/>
    </source>
</evidence>
<protein>
    <recommendedName>
        <fullName evidence="13">ATP synthase subunit beta</fullName>
        <ecNumber evidence="13">7.1.2.2</ecNumber>
    </recommendedName>
    <alternativeName>
        <fullName evidence="13">ATP synthase F1 sector subunit beta</fullName>
    </alternativeName>
    <alternativeName>
        <fullName evidence="13">F-ATPase subunit beta</fullName>
    </alternativeName>
</protein>
<feature type="binding site" evidence="13">
    <location>
        <begin position="156"/>
        <end position="163"/>
    </location>
    <ligand>
        <name>ATP</name>
        <dbReference type="ChEBI" id="CHEBI:30616"/>
    </ligand>
</feature>
<keyword evidence="9 13" id="KW-0406">Ion transport</keyword>
<dbReference type="InterPro" id="IPR024034">
    <property type="entry name" value="ATPase_F1/V1_b/a_C"/>
</dbReference>
<keyword evidence="6 13" id="KW-0375">Hydrogen ion transport</keyword>
<dbReference type="InterPro" id="IPR036121">
    <property type="entry name" value="ATPase_F1/V1/A1_a/bsu_N_sf"/>
</dbReference>
<dbReference type="FunFam" id="1.10.1140.10:FF:000001">
    <property type="entry name" value="ATP synthase subunit beta"/>
    <property type="match status" value="1"/>
</dbReference>